<keyword evidence="1" id="KW-0175">Coiled coil</keyword>
<dbReference type="EMBL" id="BLXT01008374">
    <property type="protein sequence ID" value="GFO48080.1"/>
    <property type="molecule type" value="Genomic_DNA"/>
</dbReference>
<feature type="coiled-coil region" evidence="1">
    <location>
        <begin position="64"/>
        <end position="101"/>
    </location>
</feature>
<keyword evidence="3" id="KW-1185">Reference proteome</keyword>
<dbReference type="AlphaFoldDB" id="A0AAV4DVP8"/>
<gene>
    <name evidence="2" type="ORF">PoB_007458500</name>
</gene>
<reference evidence="2 3" key="1">
    <citation type="journal article" date="2021" name="Elife">
        <title>Chloroplast acquisition without the gene transfer in kleptoplastic sea slugs, Plakobranchus ocellatus.</title>
        <authorList>
            <person name="Maeda T."/>
            <person name="Takahashi S."/>
            <person name="Yoshida T."/>
            <person name="Shimamura S."/>
            <person name="Takaki Y."/>
            <person name="Nagai Y."/>
            <person name="Toyoda A."/>
            <person name="Suzuki Y."/>
            <person name="Arimoto A."/>
            <person name="Ishii H."/>
            <person name="Satoh N."/>
            <person name="Nishiyama T."/>
            <person name="Hasebe M."/>
            <person name="Maruyama T."/>
            <person name="Minagawa J."/>
            <person name="Obokata J."/>
            <person name="Shigenobu S."/>
        </authorList>
    </citation>
    <scope>NUCLEOTIDE SEQUENCE [LARGE SCALE GENOMIC DNA]</scope>
</reference>
<proteinExistence type="predicted"/>
<comment type="caution">
    <text evidence="2">The sequence shown here is derived from an EMBL/GenBank/DDBJ whole genome shotgun (WGS) entry which is preliminary data.</text>
</comment>
<name>A0AAV4DVP8_9GAST</name>
<accession>A0AAV4DVP8</accession>
<sequence>MILAKTLSDWNQIYIEPSLRHSRFLLKLLSLILLQASSLHRENVDDSPSKREEIEIQLERGERYLQLKREEREFELQLKREEAERVEKERETERRKEIELEKFWVQACGV</sequence>
<evidence type="ECO:0000313" key="2">
    <source>
        <dbReference type="EMBL" id="GFO48080.1"/>
    </source>
</evidence>
<evidence type="ECO:0000313" key="3">
    <source>
        <dbReference type="Proteomes" id="UP000735302"/>
    </source>
</evidence>
<dbReference type="Proteomes" id="UP000735302">
    <property type="component" value="Unassembled WGS sequence"/>
</dbReference>
<evidence type="ECO:0000256" key="1">
    <source>
        <dbReference type="SAM" id="Coils"/>
    </source>
</evidence>
<organism evidence="2 3">
    <name type="scientific">Plakobranchus ocellatus</name>
    <dbReference type="NCBI Taxonomy" id="259542"/>
    <lineage>
        <taxon>Eukaryota</taxon>
        <taxon>Metazoa</taxon>
        <taxon>Spiralia</taxon>
        <taxon>Lophotrochozoa</taxon>
        <taxon>Mollusca</taxon>
        <taxon>Gastropoda</taxon>
        <taxon>Heterobranchia</taxon>
        <taxon>Euthyneura</taxon>
        <taxon>Panpulmonata</taxon>
        <taxon>Sacoglossa</taxon>
        <taxon>Placobranchoidea</taxon>
        <taxon>Plakobranchidae</taxon>
        <taxon>Plakobranchus</taxon>
    </lineage>
</organism>
<protein>
    <submittedName>
        <fullName evidence="2">Uncharacterized protein</fullName>
    </submittedName>
</protein>